<feature type="domain" description="AB hydrolase-1" evidence="1">
    <location>
        <begin position="27"/>
        <end position="241"/>
    </location>
</feature>
<dbReference type="Pfam" id="PF12697">
    <property type="entry name" value="Abhydrolase_6"/>
    <property type="match status" value="1"/>
</dbReference>
<evidence type="ECO:0000313" key="3">
    <source>
        <dbReference type="Proteomes" id="UP001296706"/>
    </source>
</evidence>
<protein>
    <submittedName>
        <fullName evidence="2">Alpha/beta hydrolase</fullName>
    </submittedName>
</protein>
<name>A0ABX1RQD3_9PSEU</name>
<dbReference type="InterPro" id="IPR029058">
    <property type="entry name" value="AB_hydrolase_fold"/>
</dbReference>
<dbReference type="EMBL" id="JAAXKY010000195">
    <property type="protein sequence ID" value="NMH82074.1"/>
    <property type="molecule type" value="Genomic_DNA"/>
</dbReference>
<sequence>MHLPYADEKIEGVRVERYGEPSSLPSLLFVHGGTQGSWAWEHVARDLAGRGWHSSCLNWFGHHGSDALAPAEARERSIMDVTREIRVVADRLPDDPVLIAHSMGGLAALAYASKYPVKALVLLTPVVPGKHAGAEIPLPVDPATMWLIPAEALRQVFWDAVGDDEAQRYASLVVPESPRAVIEATRWTVDLDVSSITAPAYLLGAERDSVVPHEFVESLAEEMGAEYDLLPEQGHGVILNPIREDVAARISRWLDKTVR</sequence>
<proteinExistence type="predicted"/>
<dbReference type="RefSeq" id="WP_169400090.1">
    <property type="nucleotide sequence ID" value="NZ_BAAAJH010000001.1"/>
</dbReference>
<dbReference type="InterPro" id="IPR050266">
    <property type="entry name" value="AB_hydrolase_sf"/>
</dbReference>
<dbReference type="InterPro" id="IPR000073">
    <property type="entry name" value="AB_hydrolase_1"/>
</dbReference>
<keyword evidence="3" id="KW-1185">Reference proteome</keyword>
<dbReference type="PANTHER" id="PTHR43798:SF33">
    <property type="entry name" value="HYDROLASE, PUTATIVE (AFU_ORTHOLOGUE AFUA_2G14860)-RELATED"/>
    <property type="match status" value="1"/>
</dbReference>
<dbReference type="GO" id="GO:0016787">
    <property type="term" value="F:hydrolase activity"/>
    <property type="evidence" value="ECO:0007669"/>
    <property type="project" value="UniProtKB-KW"/>
</dbReference>
<keyword evidence="2" id="KW-0378">Hydrolase</keyword>
<organism evidence="2 3">
    <name type="scientific">Pseudonocardia xinjiangensis</name>
    <dbReference type="NCBI Taxonomy" id="75289"/>
    <lineage>
        <taxon>Bacteria</taxon>
        <taxon>Bacillati</taxon>
        <taxon>Actinomycetota</taxon>
        <taxon>Actinomycetes</taxon>
        <taxon>Pseudonocardiales</taxon>
        <taxon>Pseudonocardiaceae</taxon>
        <taxon>Pseudonocardia</taxon>
    </lineage>
</organism>
<dbReference type="PANTHER" id="PTHR43798">
    <property type="entry name" value="MONOACYLGLYCEROL LIPASE"/>
    <property type="match status" value="1"/>
</dbReference>
<comment type="caution">
    <text evidence="2">The sequence shown here is derived from an EMBL/GenBank/DDBJ whole genome shotgun (WGS) entry which is preliminary data.</text>
</comment>
<dbReference type="Gene3D" id="3.40.50.1820">
    <property type="entry name" value="alpha/beta hydrolase"/>
    <property type="match status" value="1"/>
</dbReference>
<accession>A0ABX1RQD3</accession>
<dbReference type="SUPFAM" id="SSF53474">
    <property type="entry name" value="alpha/beta-Hydrolases"/>
    <property type="match status" value="1"/>
</dbReference>
<evidence type="ECO:0000259" key="1">
    <source>
        <dbReference type="Pfam" id="PF12697"/>
    </source>
</evidence>
<gene>
    <name evidence="2" type="ORF">HF577_33930</name>
</gene>
<reference evidence="2 3" key="1">
    <citation type="submission" date="2020-04" db="EMBL/GenBank/DDBJ databases">
        <authorList>
            <person name="Klaysubun C."/>
            <person name="Duangmal K."/>
            <person name="Lipun K."/>
        </authorList>
    </citation>
    <scope>NUCLEOTIDE SEQUENCE [LARGE SCALE GENOMIC DNA]</scope>
    <source>
        <strain evidence="2 3">JCM 11839</strain>
    </source>
</reference>
<evidence type="ECO:0000313" key="2">
    <source>
        <dbReference type="EMBL" id="NMH82074.1"/>
    </source>
</evidence>
<dbReference type="Proteomes" id="UP001296706">
    <property type="component" value="Unassembled WGS sequence"/>
</dbReference>